<dbReference type="EMBL" id="KI913955">
    <property type="protein sequence ID" value="ETW07049.1"/>
    <property type="molecule type" value="Genomic_DNA"/>
</dbReference>
<keyword evidence="1" id="KW-0175">Coiled coil</keyword>
<name>A0A024UL69_9STRA</name>
<accession>A0A024UL69</accession>
<evidence type="ECO:0000256" key="2">
    <source>
        <dbReference type="SAM" id="MobiDB-lite"/>
    </source>
</evidence>
<dbReference type="AlphaFoldDB" id="A0A024UL69"/>
<organism evidence="3">
    <name type="scientific">Aphanomyces invadans</name>
    <dbReference type="NCBI Taxonomy" id="157072"/>
    <lineage>
        <taxon>Eukaryota</taxon>
        <taxon>Sar</taxon>
        <taxon>Stramenopiles</taxon>
        <taxon>Oomycota</taxon>
        <taxon>Saprolegniomycetes</taxon>
        <taxon>Saprolegniales</taxon>
        <taxon>Verrucalvaceae</taxon>
        <taxon>Aphanomyces</taxon>
    </lineage>
</organism>
<feature type="compositionally biased region" description="Polar residues" evidence="2">
    <location>
        <begin position="407"/>
        <end position="419"/>
    </location>
</feature>
<feature type="coiled-coil region" evidence="1">
    <location>
        <begin position="286"/>
        <end position="355"/>
    </location>
</feature>
<dbReference type="OrthoDB" id="64525at2759"/>
<dbReference type="RefSeq" id="XP_008865124.1">
    <property type="nucleotide sequence ID" value="XM_008866902.1"/>
</dbReference>
<evidence type="ECO:0000256" key="1">
    <source>
        <dbReference type="SAM" id="Coils"/>
    </source>
</evidence>
<proteinExistence type="predicted"/>
<evidence type="ECO:0000313" key="3">
    <source>
        <dbReference type="EMBL" id="ETW07049.1"/>
    </source>
</evidence>
<dbReference type="VEuPathDB" id="FungiDB:H310_03131"/>
<dbReference type="GeneID" id="20080181"/>
<protein>
    <submittedName>
        <fullName evidence="3">Uncharacterized protein</fullName>
    </submittedName>
</protein>
<feature type="region of interest" description="Disordered" evidence="2">
    <location>
        <begin position="377"/>
        <end position="438"/>
    </location>
</feature>
<gene>
    <name evidence="3" type="ORF">H310_03131</name>
</gene>
<reference evidence="3" key="1">
    <citation type="submission" date="2013-12" db="EMBL/GenBank/DDBJ databases">
        <title>The Genome Sequence of Aphanomyces invadans NJM9701.</title>
        <authorList>
            <consortium name="The Broad Institute Genomics Platform"/>
            <person name="Russ C."/>
            <person name="Tyler B."/>
            <person name="van West P."/>
            <person name="Dieguez-Uribeondo J."/>
            <person name="Young S.K."/>
            <person name="Zeng Q."/>
            <person name="Gargeya S."/>
            <person name="Fitzgerald M."/>
            <person name="Abouelleil A."/>
            <person name="Alvarado L."/>
            <person name="Chapman S.B."/>
            <person name="Gainer-Dewar J."/>
            <person name="Goldberg J."/>
            <person name="Griggs A."/>
            <person name="Gujja S."/>
            <person name="Hansen M."/>
            <person name="Howarth C."/>
            <person name="Imamovic A."/>
            <person name="Ireland A."/>
            <person name="Larimer J."/>
            <person name="McCowan C."/>
            <person name="Murphy C."/>
            <person name="Pearson M."/>
            <person name="Poon T.W."/>
            <person name="Priest M."/>
            <person name="Roberts A."/>
            <person name="Saif S."/>
            <person name="Shea T."/>
            <person name="Sykes S."/>
            <person name="Wortman J."/>
            <person name="Nusbaum C."/>
            <person name="Birren B."/>
        </authorList>
    </citation>
    <scope>NUCLEOTIDE SEQUENCE [LARGE SCALE GENOMIC DNA]</scope>
    <source>
        <strain evidence="3">NJM9701</strain>
    </source>
</reference>
<sequence length="438" mass="47643">MPEFRHHLRVHSPSGNHAAATTASMLQCQGGNPTCVRWRDASGKTSSPLRFNSIAWSLAESPPSWSTELAGVIGRNQHSTFVHLGAFSGAWLQDQLPKLLDAILSGRHGDVTLAYFSAVGASGICDHFASLEAISLHECFMEPSTSPANKLHVPLHVKLNWTSLLQVMQSVRVDPEDHLFLQATFDGTATATICSVATMVHPSTGVCFPWYTSQLRTPQSSTLVSSLSPHIHRSAVVTVWTIVDCSQHPDIVRNAVIATFKLKTWLIPKAVHRVETNVEKCADASAMASLAKRRQLEARVRELEAEKDAADASTARLAQKLQRAHTKCDHLEKALAATQAQLQKQEAALAAVTTEASRQRVQQEIEHDAVVKCTWLQRGPTTSPANSGPKLRSSESGCKLKRRAESCANNLLSPSNSNDRPAAPFPVEPSIGRFSNAL</sequence>